<protein>
    <recommendedName>
        <fullName evidence="4">Secreted protein</fullName>
    </recommendedName>
</protein>
<evidence type="ECO:0000313" key="2">
    <source>
        <dbReference type="EMBL" id="GAA4444834.1"/>
    </source>
</evidence>
<keyword evidence="3" id="KW-1185">Reference proteome</keyword>
<gene>
    <name evidence="2" type="ORF">GCM10023156_03690</name>
</gene>
<comment type="caution">
    <text evidence="2">The sequence shown here is derived from an EMBL/GenBank/DDBJ whole genome shotgun (WGS) entry which is preliminary data.</text>
</comment>
<accession>A0ABP8M8E8</accession>
<evidence type="ECO:0000313" key="3">
    <source>
        <dbReference type="Proteomes" id="UP001500840"/>
    </source>
</evidence>
<dbReference type="EMBL" id="BAABGA010000006">
    <property type="protein sequence ID" value="GAA4444834.1"/>
    <property type="molecule type" value="Genomic_DNA"/>
</dbReference>
<reference evidence="3" key="1">
    <citation type="journal article" date="2019" name="Int. J. Syst. Evol. Microbiol.">
        <title>The Global Catalogue of Microorganisms (GCM) 10K type strain sequencing project: providing services to taxonomists for standard genome sequencing and annotation.</title>
        <authorList>
            <consortium name="The Broad Institute Genomics Platform"/>
            <consortium name="The Broad Institute Genome Sequencing Center for Infectious Disease"/>
            <person name="Wu L."/>
            <person name="Ma J."/>
        </authorList>
    </citation>
    <scope>NUCLEOTIDE SEQUENCE [LARGE SCALE GENOMIC DNA]</scope>
    <source>
        <strain evidence="3">JCM 17759</strain>
    </source>
</reference>
<sequence>MLLTLLAFATGCSDGTAKPVADVSEIESYIDDNPDAANPPPVDSGPMEDE</sequence>
<proteinExistence type="predicted"/>
<organism evidence="2 3">
    <name type="scientific">Novipirellula rosea</name>
    <dbReference type="NCBI Taxonomy" id="1031540"/>
    <lineage>
        <taxon>Bacteria</taxon>
        <taxon>Pseudomonadati</taxon>
        <taxon>Planctomycetota</taxon>
        <taxon>Planctomycetia</taxon>
        <taxon>Pirellulales</taxon>
        <taxon>Pirellulaceae</taxon>
        <taxon>Novipirellula</taxon>
    </lineage>
</organism>
<name>A0ABP8M8E8_9BACT</name>
<feature type="region of interest" description="Disordered" evidence="1">
    <location>
        <begin position="28"/>
        <end position="50"/>
    </location>
</feature>
<dbReference type="Proteomes" id="UP001500840">
    <property type="component" value="Unassembled WGS sequence"/>
</dbReference>
<evidence type="ECO:0000256" key="1">
    <source>
        <dbReference type="SAM" id="MobiDB-lite"/>
    </source>
</evidence>
<evidence type="ECO:0008006" key="4">
    <source>
        <dbReference type="Google" id="ProtNLM"/>
    </source>
</evidence>